<dbReference type="InterPro" id="IPR036866">
    <property type="entry name" value="RibonucZ/Hydroxyglut_hydro"/>
</dbReference>
<dbReference type="CDD" id="cd16278">
    <property type="entry name" value="metallo-hydrolase-like_MBL-fold"/>
    <property type="match status" value="1"/>
</dbReference>
<dbReference type="InterPro" id="IPR036388">
    <property type="entry name" value="WH-like_DNA-bd_sf"/>
</dbReference>
<dbReference type="Pfam" id="PF00753">
    <property type="entry name" value="Lactamase_B"/>
    <property type="match status" value="1"/>
</dbReference>
<evidence type="ECO:0000313" key="3">
    <source>
        <dbReference type="Proteomes" id="UP001165583"/>
    </source>
</evidence>
<comment type="caution">
    <text evidence="2">The sequence shown here is derived from an EMBL/GenBank/DDBJ whole genome shotgun (WGS) entry which is preliminary data.</text>
</comment>
<dbReference type="EMBL" id="JANZXA010000001">
    <property type="protein sequence ID" value="MCT2397938.1"/>
    <property type="molecule type" value="Genomic_DNA"/>
</dbReference>
<dbReference type="InterPro" id="IPR050662">
    <property type="entry name" value="Sec-metab_biosynth-thioest"/>
</dbReference>
<dbReference type="InterPro" id="IPR001279">
    <property type="entry name" value="Metallo-B-lactamas"/>
</dbReference>
<sequence>MATDRDIKRPYTVAERIGPLVRRVLARNPSPFTYTGTQTYIVGEGSSVAVIDPGPDEVEHLDALIQAIGDAEVAAICCTHTHRDHSPAASPLAARTRAPIIGCAPLTLDDDGPRADAAFDPTYIPDRVLADGEAITGEGWTLRALATPGHTSNHVCFALEETGALFTGDHVMGWSTSVVSPPDGDMTAYLDSLQKLYEREQDTVYYPAHGPEVTNPRQLVRGMIGHRRQRERQILRQIEAGRTRIADMVPHMYKGVDKRLWPAAGRSVHAHLIDLERRGMAYLREDEWAIHGAN</sequence>
<keyword evidence="3" id="KW-1185">Reference proteome</keyword>
<dbReference type="Pfam" id="PF17778">
    <property type="entry name" value="WHD_BLACT"/>
    <property type="match status" value="1"/>
</dbReference>
<dbReference type="SUPFAM" id="SSF56281">
    <property type="entry name" value="Metallo-hydrolase/oxidoreductase"/>
    <property type="match status" value="1"/>
</dbReference>
<dbReference type="RefSeq" id="WP_260042971.1">
    <property type="nucleotide sequence ID" value="NZ_JANZXA010000001.1"/>
</dbReference>
<protein>
    <submittedName>
        <fullName evidence="2">MBL fold metallo-hydrolase</fullName>
    </submittedName>
</protein>
<dbReference type="Gene3D" id="3.60.15.10">
    <property type="entry name" value="Ribonuclease Z/Hydroxyacylglutathione hydrolase-like"/>
    <property type="match status" value="1"/>
</dbReference>
<dbReference type="InterPro" id="IPR041516">
    <property type="entry name" value="LACTB2_WH"/>
</dbReference>
<dbReference type="Gene3D" id="1.10.10.10">
    <property type="entry name" value="Winged helix-like DNA-binding domain superfamily/Winged helix DNA-binding domain"/>
    <property type="match status" value="1"/>
</dbReference>
<proteinExistence type="predicted"/>
<evidence type="ECO:0000313" key="2">
    <source>
        <dbReference type="EMBL" id="MCT2397938.1"/>
    </source>
</evidence>
<evidence type="ECO:0000259" key="1">
    <source>
        <dbReference type="SMART" id="SM00849"/>
    </source>
</evidence>
<dbReference type="SMART" id="SM00849">
    <property type="entry name" value="Lactamase_B"/>
    <property type="match status" value="1"/>
</dbReference>
<name>A0ABT2HZF8_9SPHN</name>
<organism evidence="2 3">
    <name type="scientific">Novosphingobium mangrovi</name>
    <name type="common">ex Huang et al. 2023</name>
    <dbReference type="NCBI Taxonomy" id="2976432"/>
    <lineage>
        <taxon>Bacteria</taxon>
        <taxon>Pseudomonadati</taxon>
        <taxon>Pseudomonadota</taxon>
        <taxon>Alphaproteobacteria</taxon>
        <taxon>Sphingomonadales</taxon>
        <taxon>Sphingomonadaceae</taxon>
        <taxon>Novosphingobium</taxon>
    </lineage>
</organism>
<dbReference type="Proteomes" id="UP001165583">
    <property type="component" value="Unassembled WGS sequence"/>
</dbReference>
<feature type="domain" description="Metallo-beta-lactamase" evidence="1">
    <location>
        <begin position="36"/>
        <end position="209"/>
    </location>
</feature>
<gene>
    <name evidence="2" type="ORF">NZK81_00095</name>
</gene>
<reference evidence="2" key="1">
    <citation type="submission" date="2022-09" db="EMBL/GenBank/DDBJ databases">
        <title>Novosphingobium sp. Nov., a polycyclic aromatic hydrocarbon-degrading bacterium isolated form mangrove sediments in HongKong.</title>
        <authorList>
            <person name="Hu Z."/>
        </authorList>
    </citation>
    <scope>NUCLEOTIDE SEQUENCE</scope>
    <source>
        <strain evidence="2">HK4-1</strain>
    </source>
</reference>
<dbReference type="PANTHER" id="PTHR23131:SF0">
    <property type="entry name" value="ENDORIBONUCLEASE LACTB2"/>
    <property type="match status" value="1"/>
</dbReference>
<dbReference type="PANTHER" id="PTHR23131">
    <property type="entry name" value="ENDORIBONUCLEASE LACTB2"/>
    <property type="match status" value="1"/>
</dbReference>
<accession>A0ABT2HZF8</accession>